<dbReference type="HOGENOM" id="CLU_2146909_0_0_1"/>
<protein>
    <submittedName>
        <fullName evidence="1">Uncharacterized protein</fullName>
    </submittedName>
</protein>
<gene>
    <name evidence="1" type="ORF">M404DRAFT_10017</name>
</gene>
<sequence length="112" mass="12448">MCPTIALTTGGSSIMLRSYIPPQIAVIYETDEPDDDVTVDELTEQALLVFVAVKPSMTFSTNSKRTFRECKRRIMRRTMRKIATGKGKQLDDLSAIAEPGVAEVIKNVRKSV</sequence>
<dbReference type="InParanoid" id="A0A0C3P2B1"/>
<name>A0A0C3P2B1_PISTI</name>
<evidence type="ECO:0000313" key="1">
    <source>
        <dbReference type="EMBL" id="KIO01626.1"/>
    </source>
</evidence>
<evidence type="ECO:0000313" key="2">
    <source>
        <dbReference type="Proteomes" id="UP000054217"/>
    </source>
</evidence>
<accession>A0A0C3P2B1</accession>
<dbReference type="AlphaFoldDB" id="A0A0C3P2B1"/>
<dbReference type="EMBL" id="KN831987">
    <property type="protein sequence ID" value="KIO01626.1"/>
    <property type="molecule type" value="Genomic_DNA"/>
</dbReference>
<reference evidence="1 2" key="1">
    <citation type="submission" date="2014-04" db="EMBL/GenBank/DDBJ databases">
        <authorList>
            <consortium name="DOE Joint Genome Institute"/>
            <person name="Kuo A."/>
            <person name="Kohler A."/>
            <person name="Costa M.D."/>
            <person name="Nagy L.G."/>
            <person name="Floudas D."/>
            <person name="Copeland A."/>
            <person name="Barry K.W."/>
            <person name="Cichocki N."/>
            <person name="Veneault-Fourrey C."/>
            <person name="LaButti K."/>
            <person name="Lindquist E.A."/>
            <person name="Lipzen A."/>
            <person name="Lundell T."/>
            <person name="Morin E."/>
            <person name="Murat C."/>
            <person name="Sun H."/>
            <person name="Tunlid A."/>
            <person name="Henrissat B."/>
            <person name="Grigoriev I.V."/>
            <person name="Hibbett D.S."/>
            <person name="Martin F."/>
            <person name="Nordberg H.P."/>
            <person name="Cantor M.N."/>
            <person name="Hua S.X."/>
        </authorList>
    </citation>
    <scope>NUCLEOTIDE SEQUENCE [LARGE SCALE GENOMIC DNA]</scope>
    <source>
        <strain evidence="1 2">Marx 270</strain>
    </source>
</reference>
<reference evidence="2" key="2">
    <citation type="submission" date="2015-01" db="EMBL/GenBank/DDBJ databases">
        <title>Evolutionary Origins and Diversification of the Mycorrhizal Mutualists.</title>
        <authorList>
            <consortium name="DOE Joint Genome Institute"/>
            <consortium name="Mycorrhizal Genomics Consortium"/>
            <person name="Kohler A."/>
            <person name="Kuo A."/>
            <person name="Nagy L.G."/>
            <person name="Floudas D."/>
            <person name="Copeland A."/>
            <person name="Barry K.W."/>
            <person name="Cichocki N."/>
            <person name="Veneault-Fourrey C."/>
            <person name="LaButti K."/>
            <person name="Lindquist E.A."/>
            <person name="Lipzen A."/>
            <person name="Lundell T."/>
            <person name="Morin E."/>
            <person name="Murat C."/>
            <person name="Riley R."/>
            <person name="Ohm R."/>
            <person name="Sun H."/>
            <person name="Tunlid A."/>
            <person name="Henrissat B."/>
            <person name="Grigoriev I.V."/>
            <person name="Hibbett D.S."/>
            <person name="Martin F."/>
        </authorList>
    </citation>
    <scope>NUCLEOTIDE SEQUENCE [LARGE SCALE GENOMIC DNA]</scope>
    <source>
        <strain evidence="2">Marx 270</strain>
    </source>
</reference>
<dbReference type="Proteomes" id="UP000054217">
    <property type="component" value="Unassembled WGS sequence"/>
</dbReference>
<dbReference type="STRING" id="870435.A0A0C3P2B1"/>
<keyword evidence="2" id="KW-1185">Reference proteome</keyword>
<proteinExistence type="predicted"/>
<organism evidence="1 2">
    <name type="scientific">Pisolithus tinctorius Marx 270</name>
    <dbReference type="NCBI Taxonomy" id="870435"/>
    <lineage>
        <taxon>Eukaryota</taxon>
        <taxon>Fungi</taxon>
        <taxon>Dikarya</taxon>
        <taxon>Basidiomycota</taxon>
        <taxon>Agaricomycotina</taxon>
        <taxon>Agaricomycetes</taxon>
        <taxon>Agaricomycetidae</taxon>
        <taxon>Boletales</taxon>
        <taxon>Sclerodermatineae</taxon>
        <taxon>Pisolithaceae</taxon>
        <taxon>Pisolithus</taxon>
    </lineage>
</organism>